<gene>
    <name evidence="3" type="ORF">CRM22_004755</name>
</gene>
<dbReference type="AlphaFoldDB" id="A0A4S2LUM6"/>
<dbReference type="STRING" id="147828.A0A4S2LUM6"/>
<evidence type="ECO:0000313" key="4">
    <source>
        <dbReference type="Proteomes" id="UP000308267"/>
    </source>
</evidence>
<evidence type="ECO:0000256" key="1">
    <source>
        <dbReference type="SAM" id="MobiDB-lite"/>
    </source>
</evidence>
<dbReference type="PANTHER" id="PTHR33667">
    <property type="entry name" value="SI:DKEY-57N24.6"/>
    <property type="match status" value="1"/>
</dbReference>
<comment type="caution">
    <text evidence="3">The sequence shown here is derived from an EMBL/GenBank/DDBJ whole genome shotgun (WGS) entry which is preliminary data.</text>
</comment>
<feature type="region of interest" description="Disordered" evidence="1">
    <location>
        <begin position="235"/>
        <end position="266"/>
    </location>
</feature>
<proteinExistence type="predicted"/>
<dbReference type="OrthoDB" id="188352at2759"/>
<evidence type="ECO:0000259" key="2">
    <source>
        <dbReference type="Pfam" id="PF15084"/>
    </source>
</evidence>
<name>A0A4S2LUM6_OPIFE</name>
<protein>
    <recommendedName>
        <fullName evidence="2">DUF4550 domain-containing protein</fullName>
    </recommendedName>
</protein>
<dbReference type="PANTHER" id="PTHR33667:SF7">
    <property type="entry name" value="RIKEN CDNA 1810020O05 GENE"/>
    <property type="match status" value="1"/>
</dbReference>
<keyword evidence="4" id="KW-1185">Reference proteome</keyword>
<evidence type="ECO:0000313" key="3">
    <source>
        <dbReference type="EMBL" id="TGZ67513.1"/>
    </source>
</evidence>
<dbReference type="EMBL" id="SJOL01006412">
    <property type="protein sequence ID" value="TGZ67513.1"/>
    <property type="molecule type" value="Genomic_DNA"/>
</dbReference>
<feature type="domain" description="DUF4550" evidence="2">
    <location>
        <begin position="79"/>
        <end position="178"/>
    </location>
</feature>
<reference evidence="3 4" key="1">
    <citation type="journal article" date="2019" name="BMC Genomics">
        <title>New insights from Opisthorchis felineus genome: update on genomics of the epidemiologically important liver flukes.</title>
        <authorList>
            <person name="Ershov N.I."/>
            <person name="Mordvinov V.A."/>
            <person name="Prokhortchouk E.B."/>
            <person name="Pakharukova M.Y."/>
            <person name="Gunbin K.V."/>
            <person name="Ustyantsev K."/>
            <person name="Genaev M.A."/>
            <person name="Blinov A.G."/>
            <person name="Mazur A."/>
            <person name="Boulygina E."/>
            <person name="Tsygankova S."/>
            <person name="Khrameeva E."/>
            <person name="Chekanov N."/>
            <person name="Fan G."/>
            <person name="Xiao A."/>
            <person name="Zhang H."/>
            <person name="Xu X."/>
            <person name="Yang H."/>
            <person name="Solovyev V."/>
            <person name="Lee S.M."/>
            <person name="Liu X."/>
            <person name="Afonnikov D.A."/>
            <person name="Skryabin K.G."/>
        </authorList>
    </citation>
    <scope>NUCLEOTIDE SEQUENCE [LARGE SCALE GENOMIC DNA]</scope>
    <source>
        <strain evidence="3">AK-0245</strain>
        <tissue evidence="3">Whole organism</tissue>
    </source>
</reference>
<dbReference type="Proteomes" id="UP000308267">
    <property type="component" value="Unassembled WGS sequence"/>
</dbReference>
<feature type="compositionally biased region" description="Polar residues" evidence="1">
    <location>
        <begin position="245"/>
        <end position="256"/>
    </location>
</feature>
<dbReference type="Pfam" id="PF15084">
    <property type="entry name" value="DUF4550"/>
    <property type="match status" value="1"/>
</dbReference>
<sequence>MSESDVRNFHLDDGFPRFRRCLTGETWTCEEDTRTLTYTFSISVCAESFGGLKDHLKDTKGSGPNRKGPKFTLGTKAPQYFHIEYSPTDEDHTFSTDAVIFSNNSAKVYPSGLAPKAVFPWRNGNKIWIAWIETTVIKFTEERMDKILRTCHKGGVKFKIWDCREKCAIQTRFDRPRAFEDFARDNQQTVEAIVGNVAKFCERNILCSEDSNAAAGCTRNGDMLLPQHQDCAKKSRTMGTDGANVKTSSKQRQENQTLRRKQNKTRVSYSKILLSKSSRKKKTDPLIEALGSCCLVLNLAHCFGKQQPEMITASKPTTVTRPATTTLSGSVLLTDETFLADVVVALQLEQPLLTETQCEYYKPVVIQLSRIKGLPTQPYANYNEMHRHCEPLQMTWCIGDILHYNSHLYIQEKDIRTHDIQVVLTGLHSNQRVLELLLGTPLILDLYDRVPKREDKPQCLHDKKKTPFGCKPKDDLFGKLSTNDPVPQVANRWVKSKAYTVDRHPYGRATICLGEAVTLHQKMIQYSVPVLPLNGTDFDTTVTMRTAKEKPRKRKTDYVGYLDSNCEIIVTIDFNFDVGSLTNSSIFQEPRLSTVQRFICWMDLADGYGTANDSRNLLQRLKLFILKTNGRSLGLPEDSSCEEIKTKLKSCGTETMLFQSRRLSQDFDPEFKSKLTTGIHLSDPKFHFIILEVGNPDTANRIREQLEVMREAVGMNLLEDSSLRFSDRLYLAQDFSIPELKLCARISDLVRQSLIHVRDHVPRLTYCGMNLIYTIKKTCTSLKDVVRMGLFPTSAMVDCISEAFSTPSTPNKLMHPNVMKEISCGSENLRYITYDQNQVARTRREDFDYNKEKATTNMASTKIYPAKNAQPLRYSIFRSNDGASEVSYNYSIQKLNSAGSARRKLWRRFAQLQVRCTYSDEFLQSGSFEARNKPLDFPSLLRA</sequence>
<accession>A0A4S2LUM6</accession>
<dbReference type="InterPro" id="IPR027876">
    <property type="entry name" value="DUF4550"/>
</dbReference>
<organism evidence="3 4">
    <name type="scientific">Opisthorchis felineus</name>
    <dbReference type="NCBI Taxonomy" id="147828"/>
    <lineage>
        <taxon>Eukaryota</taxon>
        <taxon>Metazoa</taxon>
        <taxon>Spiralia</taxon>
        <taxon>Lophotrochozoa</taxon>
        <taxon>Platyhelminthes</taxon>
        <taxon>Trematoda</taxon>
        <taxon>Digenea</taxon>
        <taxon>Opisthorchiida</taxon>
        <taxon>Opisthorchiata</taxon>
        <taxon>Opisthorchiidae</taxon>
        <taxon>Opisthorchis</taxon>
    </lineage>
</organism>